<evidence type="ECO:0000313" key="8">
    <source>
        <dbReference type="EMBL" id="CAK7216726.1"/>
    </source>
</evidence>
<dbReference type="SMART" id="SM00066">
    <property type="entry name" value="GAL4"/>
    <property type="match status" value="1"/>
</dbReference>
<evidence type="ECO:0000256" key="5">
    <source>
        <dbReference type="ARBA" id="ARBA00023242"/>
    </source>
</evidence>
<feature type="region of interest" description="Disordered" evidence="6">
    <location>
        <begin position="121"/>
        <end position="144"/>
    </location>
</feature>
<dbReference type="CDD" id="cd12148">
    <property type="entry name" value="fungal_TF_MHR"/>
    <property type="match status" value="1"/>
</dbReference>
<dbReference type="PROSITE" id="PS50048">
    <property type="entry name" value="ZN2_CY6_FUNGAL_2"/>
    <property type="match status" value="1"/>
</dbReference>
<feature type="domain" description="Zn(2)-C6 fungal-type" evidence="7">
    <location>
        <begin position="332"/>
        <end position="364"/>
    </location>
</feature>
<feature type="region of interest" description="Disordered" evidence="6">
    <location>
        <begin position="435"/>
        <end position="474"/>
    </location>
</feature>
<keyword evidence="5" id="KW-0539">Nucleus</keyword>
<feature type="region of interest" description="Disordered" evidence="6">
    <location>
        <begin position="1"/>
        <end position="46"/>
    </location>
</feature>
<evidence type="ECO:0000256" key="2">
    <source>
        <dbReference type="ARBA" id="ARBA00023015"/>
    </source>
</evidence>
<dbReference type="Proteomes" id="UP001642482">
    <property type="component" value="Unassembled WGS sequence"/>
</dbReference>
<evidence type="ECO:0000256" key="3">
    <source>
        <dbReference type="ARBA" id="ARBA00023125"/>
    </source>
</evidence>
<dbReference type="CDD" id="cd00067">
    <property type="entry name" value="GAL4"/>
    <property type="match status" value="1"/>
</dbReference>
<gene>
    <name evidence="8" type="ORF">SEUCBS140593_002968</name>
</gene>
<keyword evidence="2" id="KW-0805">Transcription regulation</keyword>
<dbReference type="PANTHER" id="PTHR31668:SF26">
    <property type="entry name" value="GLUCOSE TRANSPORT TRANSCRIPTION REGULATOR RGT1-RELATED"/>
    <property type="match status" value="1"/>
</dbReference>
<sequence length="1048" mass="109711">MDKRDLAATADEALAQPYPTPNADGQAGASSFYHNTGGGDVSLDHIDPQLADAGVEDMQADEARAGQLDDSVATTDAEANVQALVAAVGNDDDDAANIAQLAAAGHDDAYPESHLRALKTEDDGQHNDSNGGVDVFDVSAQGNHTGDDSNLYAAAALEHVQQAAAQQAEGQEAAQQHQQQHQQDSVDQQQGGRGQVSVEELQLAAQLSQGLAPMMREANARREGEFHDVSSGVGAGTEGDAGLHTVQDEAEALRVAAAAAAAAADGAYGSPDVAAYHHGLQHTDVQGHSGYTDATQAVGHLSASLQMPQMAQQAYTNVDHIPPRKRSKVSRACDACRRKKIKCDSVSETEQCTNCRRARTECLFSRVPQKRGPSKGYIKELADRINSIEGKLGNQSPASAADALELLGRSGIDRRDSAEAGANYARYSLNENAKRPYANMSGDTPDGSPAPNSRLAGWATNTPRPANLFQTPGSAASATPYSAVSLAPQPQIDAEAANALPRTLNEMERFLPVADHESQELDDAVFGSYLTAVHPCLPFLPSDRSRLLDNLAQCPQSLQDAFVVALRAVTDSLSSINPTGLARIANALISQWETEGGPRTSLHDLVHLQTLLLLSIEADTHGPAALKGHHGGLSKTALLSRAVAVAYEMDLPKEQLGATVTAISTASADDATADADSEARLALRAWWSLVVLDRWNAVALGKPLLIPRATVVLSPGMRVLLGETAFQFTKLSYLLGSSIAPALVSPDPLRQLQLNASFTSFLTPLSEQLDLGLEMWRADLPDTVTEAQSPLVHLGYWQYRLLAYLLQPSALASDVSWATKKVVELIVVATGAKTERRGPYPPITPFHHYFICLSGLILAELSKVANERQAALRAFNELLEVVAPQPVPVEGGAEGATETPNNSVWNSPLRETLARRLKSSPTNANTATASNTAAVAAAAVAAAAAAAAAVEAAVSAPDAEAANGADATAADAAKTATTAPTATATLEDALSRGANNYENLGFNPLPLLSGGFLNTVQKSPPAAPAANTAAAPESASDAVPAAPEAVQA</sequence>
<keyword evidence="9" id="KW-1185">Reference proteome</keyword>
<organism evidence="8 9">
    <name type="scientific">Sporothrix eucalyptigena</name>
    <dbReference type="NCBI Taxonomy" id="1812306"/>
    <lineage>
        <taxon>Eukaryota</taxon>
        <taxon>Fungi</taxon>
        <taxon>Dikarya</taxon>
        <taxon>Ascomycota</taxon>
        <taxon>Pezizomycotina</taxon>
        <taxon>Sordariomycetes</taxon>
        <taxon>Sordariomycetidae</taxon>
        <taxon>Ophiostomatales</taxon>
        <taxon>Ophiostomataceae</taxon>
        <taxon>Sporothrix</taxon>
    </lineage>
</organism>
<dbReference type="Pfam" id="PF00172">
    <property type="entry name" value="Zn_clus"/>
    <property type="match status" value="1"/>
</dbReference>
<name>A0ABP0BC07_9PEZI</name>
<feature type="compositionally biased region" description="Low complexity" evidence="6">
    <location>
        <begin position="1024"/>
        <end position="1048"/>
    </location>
</feature>
<protein>
    <recommendedName>
        <fullName evidence="7">Zn(2)-C6 fungal-type domain-containing protein</fullName>
    </recommendedName>
</protein>
<feature type="compositionally biased region" description="Polar residues" evidence="6">
    <location>
        <begin position="459"/>
        <end position="474"/>
    </location>
</feature>
<keyword evidence="4" id="KW-0804">Transcription</keyword>
<feature type="region of interest" description="Disordered" evidence="6">
    <location>
        <begin position="1016"/>
        <end position="1048"/>
    </location>
</feature>
<dbReference type="Gene3D" id="4.10.240.10">
    <property type="entry name" value="Zn(2)-C6 fungal-type DNA-binding domain"/>
    <property type="match status" value="1"/>
</dbReference>
<evidence type="ECO:0000256" key="6">
    <source>
        <dbReference type="SAM" id="MobiDB-lite"/>
    </source>
</evidence>
<comment type="caution">
    <text evidence="8">The sequence shown here is derived from an EMBL/GenBank/DDBJ whole genome shotgun (WGS) entry which is preliminary data.</text>
</comment>
<accession>A0ABP0BC07</accession>
<reference evidence="8 9" key="1">
    <citation type="submission" date="2024-01" db="EMBL/GenBank/DDBJ databases">
        <authorList>
            <person name="Allen C."/>
            <person name="Tagirdzhanova G."/>
        </authorList>
    </citation>
    <scope>NUCLEOTIDE SEQUENCE [LARGE SCALE GENOMIC DNA]</scope>
</reference>
<evidence type="ECO:0000256" key="1">
    <source>
        <dbReference type="ARBA" id="ARBA00022723"/>
    </source>
</evidence>
<keyword evidence="3" id="KW-0238">DNA-binding</keyword>
<evidence type="ECO:0000256" key="4">
    <source>
        <dbReference type="ARBA" id="ARBA00023163"/>
    </source>
</evidence>
<dbReference type="InterPro" id="IPR050797">
    <property type="entry name" value="Carb_Metab_Trans_Reg"/>
</dbReference>
<evidence type="ECO:0000313" key="9">
    <source>
        <dbReference type="Proteomes" id="UP001642482"/>
    </source>
</evidence>
<dbReference type="EMBL" id="CAWUHD010000021">
    <property type="protein sequence ID" value="CAK7216726.1"/>
    <property type="molecule type" value="Genomic_DNA"/>
</dbReference>
<proteinExistence type="predicted"/>
<evidence type="ECO:0000259" key="7">
    <source>
        <dbReference type="PROSITE" id="PS50048"/>
    </source>
</evidence>
<dbReference type="InterPro" id="IPR001138">
    <property type="entry name" value="Zn2Cys6_DnaBD"/>
</dbReference>
<dbReference type="InterPro" id="IPR036864">
    <property type="entry name" value="Zn2-C6_fun-type_DNA-bd_sf"/>
</dbReference>
<dbReference type="SUPFAM" id="SSF57701">
    <property type="entry name" value="Zn2/Cys6 DNA-binding domain"/>
    <property type="match status" value="1"/>
</dbReference>
<dbReference type="PROSITE" id="PS00463">
    <property type="entry name" value="ZN2_CY6_FUNGAL_1"/>
    <property type="match status" value="1"/>
</dbReference>
<feature type="region of interest" description="Disordered" evidence="6">
    <location>
        <begin position="163"/>
        <end position="196"/>
    </location>
</feature>
<dbReference type="PANTHER" id="PTHR31668">
    <property type="entry name" value="GLUCOSE TRANSPORT TRANSCRIPTION REGULATOR RGT1-RELATED-RELATED"/>
    <property type="match status" value="1"/>
</dbReference>
<keyword evidence="1" id="KW-0479">Metal-binding</keyword>